<reference evidence="2" key="1">
    <citation type="journal article" date="2015" name="Nature">
        <title>Complex archaea that bridge the gap between prokaryotes and eukaryotes.</title>
        <authorList>
            <person name="Spang A."/>
            <person name="Saw J.H."/>
            <person name="Jorgensen S.L."/>
            <person name="Zaremba-Niedzwiedzka K."/>
            <person name="Martijn J."/>
            <person name="Lind A.E."/>
            <person name="van Eijk R."/>
            <person name="Schleper C."/>
            <person name="Guy L."/>
            <person name="Ettema T.J."/>
        </authorList>
    </citation>
    <scope>NUCLEOTIDE SEQUENCE</scope>
</reference>
<comment type="caution">
    <text evidence="2">The sequence shown here is derived from an EMBL/GenBank/DDBJ whole genome shotgun (WGS) entry which is preliminary data.</text>
</comment>
<organism evidence="2">
    <name type="scientific">marine sediment metagenome</name>
    <dbReference type="NCBI Taxonomy" id="412755"/>
    <lineage>
        <taxon>unclassified sequences</taxon>
        <taxon>metagenomes</taxon>
        <taxon>ecological metagenomes</taxon>
    </lineage>
</organism>
<sequence>MKSRGWTTIEVIIVIAVVMVIGAIAVPNLGGTDSSPTQSSSGVKQASVDVATGSDGLTVEQRNVKTRLTEDNKPGSIKHLYIISAYSGQVLIYSTVKGKVTSSGKRLSPYSVAAADGQQVSSALRGMRVNIGGNQHRTTEVLQDDGTYGSSIPYVFWWDSRDIYHQHYIAGGQILHVSTEPLAVKSVVINMELSSK</sequence>
<keyword evidence="1" id="KW-1133">Transmembrane helix</keyword>
<proteinExistence type="predicted"/>
<name>A0A0F9JXF3_9ZZZZ</name>
<keyword evidence="1" id="KW-0472">Membrane</keyword>
<keyword evidence="1" id="KW-0812">Transmembrane</keyword>
<dbReference type="EMBL" id="LAZR01009148">
    <property type="protein sequence ID" value="KKM74388.1"/>
    <property type="molecule type" value="Genomic_DNA"/>
</dbReference>
<protein>
    <submittedName>
        <fullName evidence="2">Uncharacterized protein</fullName>
    </submittedName>
</protein>
<feature type="transmembrane region" description="Helical" evidence="1">
    <location>
        <begin position="12"/>
        <end position="30"/>
    </location>
</feature>
<accession>A0A0F9JXF3</accession>
<dbReference type="AlphaFoldDB" id="A0A0F9JXF3"/>
<evidence type="ECO:0000313" key="2">
    <source>
        <dbReference type="EMBL" id="KKM74388.1"/>
    </source>
</evidence>
<gene>
    <name evidence="2" type="ORF">LCGC14_1400850</name>
</gene>
<evidence type="ECO:0000256" key="1">
    <source>
        <dbReference type="SAM" id="Phobius"/>
    </source>
</evidence>